<keyword evidence="8 12" id="KW-0408">Iron</keyword>
<dbReference type="PROSITE" id="PS51384">
    <property type="entry name" value="FAD_FR"/>
    <property type="match status" value="1"/>
</dbReference>
<evidence type="ECO:0000256" key="2">
    <source>
        <dbReference type="ARBA" id="ARBA00022448"/>
    </source>
</evidence>
<keyword evidence="5 12" id="KW-0479">Metal-binding</keyword>
<dbReference type="Gene3D" id="3.40.50.80">
    <property type="entry name" value="Nucleotide-binding domain of ferredoxin-NADP reductase (FNR) module"/>
    <property type="match status" value="1"/>
</dbReference>
<keyword evidence="2" id="KW-0813">Transport</keyword>
<name>A0A7Y0Q0U5_9FIRM</name>
<evidence type="ECO:0000313" key="15">
    <source>
        <dbReference type="Proteomes" id="UP000533476"/>
    </source>
</evidence>
<dbReference type="SUPFAM" id="SSF52343">
    <property type="entry name" value="Ferredoxin reductase-like, C-terminal NADP-linked domain"/>
    <property type="match status" value="1"/>
</dbReference>
<dbReference type="GO" id="GO:0016491">
    <property type="term" value="F:oxidoreductase activity"/>
    <property type="evidence" value="ECO:0007669"/>
    <property type="project" value="InterPro"/>
</dbReference>
<feature type="domain" description="FAD-binding FR-type" evidence="13">
    <location>
        <begin position="4"/>
        <end position="103"/>
    </location>
</feature>
<comment type="cofactor">
    <cofactor evidence="12">
        <name>[2Fe-2S] cluster</name>
        <dbReference type="ChEBI" id="CHEBI:190135"/>
    </cofactor>
    <text evidence="12">Binds 1 [2Fe-2S] cluster per subunit.</text>
</comment>
<dbReference type="GO" id="GO:0046872">
    <property type="term" value="F:metal ion binding"/>
    <property type="evidence" value="ECO:0007669"/>
    <property type="project" value="UniProtKB-KW"/>
</dbReference>
<dbReference type="InterPro" id="IPR012165">
    <property type="entry name" value="Cyt_c3_hydrogenase_gsu"/>
</dbReference>
<evidence type="ECO:0000256" key="8">
    <source>
        <dbReference type="ARBA" id="ARBA00023004"/>
    </source>
</evidence>
<feature type="binding site" evidence="11">
    <location>
        <begin position="78"/>
        <end position="79"/>
    </location>
    <ligand>
        <name>FAD</name>
        <dbReference type="ChEBI" id="CHEBI:57692"/>
    </ligand>
</feature>
<feature type="binding site" evidence="12">
    <location>
        <position position="240"/>
    </location>
    <ligand>
        <name>[2Fe-2S] cluster</name>
        <dbReference type="ChEBI" id="CHEBI:190135"/>
    </ligand>
</feature>
<evidence type="ECO:0000256" key="12">
    <source>
        <dbReference type="PIRSR" id="PIRSR006816-2"/>
    </source>
</evidence>
<keyword evidence="3 11" id="KW-0285">Flavoprotein</keyword>
<dbReference type="PIRSF" id="PIRSF006816">
    <property type="entry name" value="Cyc3_hyd_g"/>
    <property type="match status" value="1"/>
</dbReference>
<dbReference type="InterPro" id="IPR050353">
    <property type="entry name" value="PyrK_electron_transfer"/>
</dbReference>
<keyword evidence="7" id="KW-0249">Electron transport</keyword>
<evidence type="ECO:0000256" key="7">
    <source>
        <dbReference type="ARBA" id="ARBA00022982"/>
    </source>
</evidence>
<sequence>MSPWTEDEGTVLNNCRVDRDVFFLEVRAPNIAPASQPGQFVMLSGWDVHPLLPRAMAPIRFDTERAVLAIYYRVVGPGTERLSRLGPGSRLRLIGPLGTPLVPQHGPLALIGRGVGITPLLPIAEAAVQLGIPVRSYLSARTRPLLLEERRFVELGPLATHVAELDGPHTLVTEQLARDLEGGFIPAMAIVAGSGRLAQHVLMLAAQFGFRAQSFVEEKMACGVGYCKGCAIGNHGRLICLDGPALPLEEVL</sequence>
<feature type="binding site" evidence="12">
    <location>
        <position position="222"/>
    </location>
    <ligand>
        <name>[2Fe-2S] cluster</name>
        <dbReference type="ChEBI" id="CHEBI:190135"/>
    </ligand>
</feature>
<dbReference type="Pfam" id="PF10418">
    <property type="entry name" value="DHODB_Fe-S_bind"/>
    <property type="match status" value="1"/>
</dbReference>
<dbReference type="RefSeq" id="WP_169096728.1">
    <property type="nucleotide sequence ID" value="NZ_JABBVZ010000007.1"/>
</dbReference>
<accession>A0A7Y0Q0U5</accession>
<dbReference type="Gene3D" id="2.40.30.10">
    <property type="entry name" value="Translation factors"/>
    <property type="match status" value="1"/>
</dbReference>
<keyword evidence="9 12" id="KW-0411">Iron-sulfur</keyword>
<dbReference type="AlphaFoldDB" id="A0A7Y0Q0U5"/>
<evidence type="ECO:0000256" key="9">
    <source>
        <dbReference type="ARBA" id="ARBA00023014"/>
    </source>
</evidence>
<evidence type="ECO:0000259" key="13">
    <source>
        <dbReference type="PROSITE" id="PS51384"/>
    </source>
</evidence>
<dbReference type="GO" id="GO:0006221">
    <property type="term" value="P:pyrimidine nucleotide biosynthetic process"/>
    <property type="evidence" value="ECO:0007669"/>
    <property type="project" value="InterPro"/>
</dbReference>
<reference evidence="14 15" key="1">
    <citation type="submission" date="2020-04" db="EMBL/GenBank/DDBJ databases">
        <authorList>
            <person name="Zhang R."/>
            <person name="Schippers A."/>
        </authorList>
    </citation>
    <scope>NUCLEOTIDE SEQUENCE [LARGE SCALE GENOMIC DNA]</scope>
    <source>
        <strain evidence="14 15">DSM 109850</strain>
    </source>
</reference>
<comment type="cofactor">
    <cofactor evidence="11">
        <name>FAD</name>
        <dbReference type="ChEBI" id="CHEBI:57692"/>
    </cofactor>
    <text evidence="11">Binds 1 FAD per subunit.</text>
</comment>
<dbReference type="SUPFAM" id="SSF63380">
    <property type="entry name" value="Riboflavin synthase domain-like"/>
    <property type="match status" value="1"/>
</dbReference>
<evidence type="ECO:0000256" key="10">
    <source>
        <dbReference type="ARBA" id="ARBA00034078"/>
    </source>
</evidence>
<gene>
    <name evidence="14" type="ORF">HIJ39_03425</name>
</gene>
<dbReference type="Proteomes" id="UP000533476">
    <property type="component" value="Unassembled WGS sequence"/>
</dbReference>
<comment type="cofactor">
    <cofactor evidence="10">
        <name>[2Fe-2S] cluster</name>
        <dbReference type="ChEBI" id="CHEBI:190135"/>
    </cofactor>
</comment>
<evidence type="ECO:0000256" key="11">
    <source>
        <dbReference type="PIRSR" id="PIRSR006816-1"/>
    </source>
</evidence>
<evidence type="ECO:0000256" key="5">
    <source>
        <dbReference type="ARBA" id="ARBA00022723"/>
    </source>
</evidence>
<evidence type="ECO:0000256" key="3">
    <source>
        <dbReference type="ARBA" id="ARBA00022630"/>
    </source>
</evidence>
<dbReference type="InterPro" id="IPR037117">
    <property type="entry name" value="Dihydroorotate_DH_ele_sf"/>
</dbReference>
<dbReference type="InterPro" id="IPR019480">
    <property type="entry name" value="Dihydroorotate_DH_Fe-S-bd"/>
</dbReference>
<dbReference type="PANTHER" id="PTHR43513:SF3">
    <property type="entry name" value="DIHYDROOROTATE DEHYDROGENASE B (NAD(+)), ELECTRON TRANSFER SUBUNIT-RELATED"/>
    <property type="match status" value="1"/>
</dbReference>
<feature type="binding site" evidence="12">
    <location>
        <position position="230"/>
    </location>
    <ligand>
        <name>[2Fe-2S] cluster</name>
        <dbReference type="ChEBI" id="CHEBI:190135"/>
    </ligand>
</feature>
<dbReference type="InterPro" id="IPR017927">
    <property type="entry name" value="FAD-bd_FR_type"/>
</dbReference>
<evidence type="ECO:0000256" key="6">
    <source>
        <dbReference type="ARBA" id="ARBA00022827"/>
    </source>
</evidence>
<keyword evidence="4 12" id="KW-0001">2Fe-2S</keyword>
<feature type="binding site" evidence="12">
    <location>
        <position position="227"/>
    </location>
    <ligand>
        <name>[2Fe-2S] cluster</name>
        <dbReference type="ChEBI" id="CHEBI:190135"/>
    </ligand>
</feature>
<organism evidence="14 15">
    <name type="scientific">Sulfobacillus harzensis</name>
    <dbReference type="NCBI Taxonomy" id="2729629"/>
    <lineage>
        <taxon>Bacteria</taxon>
        <taxon>Bacillati</taxon>
        <taxon>Bacillota</taxon>
        <taxon>Clostridia</taxon>
        <taxon>Eubacteriales</taxon>
        <taxon>Clostridiales Family XVII. Incertae Sedis</taxon>
        <taxon>Sulfobacillus</taxon>
    </lineage>
</organism>
<proteinExistence type="inferred from homology"/>
<dbReference type="GO" id="GO:0050660">
    <property type="term" value="F:flavin adenine dinucleotide binding"/>
    <property type="evidence" value="ECO:0007669"/>
    <property type="project" value="InterPro"/>
</dbReference>
<comment type="similarity">
    <text evidence="1">Belongs to the PyrK family.</text>
</comment>
<evidence type="ECO:0000313" key="14">
    <source>
        <dbReference type="EMBL" id="NMP21408.1"/>
    </source>
</evidence>
<evidence type="ECO:0000256" key="1">
    <source>
        <dbReference type="ARBA" id="ARBA00006422"/>
    </source>
</evidence>
<keyword evidence="15" id="KW-1185">Reference proteome</keyword>
<dbReference type="InterPro" id="IPR039261">
    <property type="entry name" value="FNR_nucleotide-bd"/>
</dbReference>
<protein>
    <recommendedName>
        <fullName evidence="13">FAD-binding FR-type domain-containing protein</fullName>
    </recommendedName>
</protein>
<dbReference type="EMBL" id="JABBVZ010000007">
    <property type="protein sequence ID" value="NMP21408.1"/>
    <property type="molecule type" value="Genomic_DNA"/>
</dbReference>
<keyword evidence="6 11" id="KW-0274">FAD</keyword>
<dbReference type="Gene3D" id="2.10.240.10">
    <property type="entry name" value="Dihydroorotate dehydrogenase, electron transfer subunit"/>
    <property type="match status" value="1"/>
</dbReference>
<comment type="caution">
    <text evidence="14">The sequence shown here is derived from an EMBL/GenBank/DDBJ whole genome shotgun (WGS) entry which is preliminary data.</text>
</comment>
<evidence type="ECO:0000256" key="4">
    <source>
        <dbReference type="ARBA" id="ARBA00022714"/>
    </source>
</evidence>
<dbReference type="GO" id="GO:0051537">
    <property type="term" value="F:2 iron, 2 sulfur cluster binding"/>
    <property type="evidence" value="ECO:0007669"/>
    <property type="project" value="UniProtKB-KW"/>
</dbReference>
<dbReference type="PANTHER" id="PTHR43513">
    <property type="entry name" value="DIHYDROOROTATE DEHYDROGENASE B (NAD(+)), ELECTRON TRANSFER SUBUNIT"/>
    <property type="match status" value="1"/>
</dbReference>
<dbReference type="InterPro" id="IPR017938">
    <property type="entry name" value="Riboflavin_synthase-like_b-brl"/>
</dbReference>